<dbReference type="InterPro" id="IPR000843">
    <property type="entry name" value="HTH_LacI"/>
</dbReference>
<keyword evidence="1" id="KW-0805">Transcription regulation</keyword>
<keyword evidence="6" id="KW-1185">Reference proteome</keyword>
<evidence type="ECO:0000256" key="1">
    <source>
        <dbReference type="ARBA" id="ARBA00023015"/>
    </source>
</evidence>
<dbReference type="Pfam" id="PF13377">
    <property type="entry name" value="Peripla_BP_3"/>
    <property type="match status" value="1"/>
</dbReference>
<dbReference type="PROSITE" id="PS50932">
    <property type="entry name" value="HTH_LACI_2"/>
    <property type="match status" value="1"/>
</dbReference>
<evidence type="ECO:0000256" key="2">
    <source>
        <dbReference type="ARBA" id="ARBA00023125"/>
    </source>
</evidence>
<keyword evidence="2" id="KW-0238">DNA-binding</keyword>
<dbReference type="CDD" id="cd06267">
    <property type="entry name" value="PBP1_LacI_sugar_binding-like"/>
    <property type="match status" value="1"/>
</dbReference>
<evidence type="ECO:0000256" key="3">
    <source>
        <dbReference type="ARBA" id="ARBA00023163"/>
    </source>
</evidence>
<evidence type="ECO:0000313" key="6">
    <source>
        <dbReference type="Proteomes" id="UP000307380"/>
    </source>
</evidence>
<dbReference type="Pfam" id="PF00356">
    <property type="entry name" value="LacI"/>
    <property type="match status" value="1"/>
</dbReference>
<gene>
    <name evidence="5" type="ORF">E6C70_16060</name>
</gene>
<protein>
    <submittedName>
        <fullName evidence="5">LacI family transcriptional regulator</fullName>
    </submittedName>
</protein>
<evidence type="ECO:0000313" key="5">
    <source>
        <dbReference type="EMBL" id="THG29126.1"/>
    </source>
</evidence>
<dbReference type="CDD" id="cd01392">
    <property type="entry name" value="HTH_LacI"/>
    <property type="match status" value="1"/>
</dbReference>
<name>A0A4S4FJ36_9MICO</name>
<comment type="caution">
    <text evidence="5">The sequence shown here is derived from an EMBL/GenBank/DDBJ whole genome shotgun (WGS) entry which is preliminary data.</text>
</comment>
<dbReference type="Gene3D" id="1.10.260.40">
    <property type="entry name" value="lambda repressor-like DNA-binding domains"/>
    <property type="match status" value="1"/>
</dbReference>
<dbReference type="PANTHER" id="PTHR30146">
    <property type="entry name" value="LACI-RELATED TRANSCRIPTIONAL REPRESSOR"/>
    <property type="match status" value="1"/>
</dbReference>
<dbReference type="SUPFAM" id="SSF53822">
    <property type="entry name" value="Periplasmic binding protein-like I"/>
    <property type="match status" value="1"/>
</dbReference>
<dbReference type="Gene3D" id="3.40.50.2300">
    <property type="match status" value="2"/>
</dbReference>
<dbReference type="SMART" id="SM00354">
    <property type="entry name" value="HTH_LACI"/>
    <property type="match status" value="1"/>
</dbReference>
<dbReference type="EMBL" id="SSSN01000015">
    <property type="protein sequence ID" value="THG29126.1"/>
    <property type="molecule type" value="Genomic_DNA"/>
</dbReference>
<feature type="domain" description="HTH lacI-type" evidence="4">
    <location>
        <begin position="4"/>
        <end position="60"/>
    </location>
</feature>
<dbReference type="OrthoDB" id="3288692at2"/>
<dbReference type="GO" id="GO:0003700">
    <property type="term" value="F:DNA-binding transcription factor activity"/>
    <property type="evidence" value="ECO:0007669"/>
    <property type="project" value="TreeGrafter"/>
</dbReference>
<dbReference type="RefSeq" id="WP_136425515.1">
    <property type="nucleotide sequence ID" value="NZ_SSSN01000015.1"/>
</dbReference>
<reference evidence="5 6" key="1">
    <citation type="submission" date="2019-04" db="EMBL/GenBank/DDBJ databases">
        <authorList>
            <person name="Jiang L."/>
        </authorList>
    </citation>
    <scope>NUCLEOTIDE SEQUENCE [LARGE SCALE GENOMIC DNA]</scope>
    <source>
        <strain evidence="5 6">YIM 131861</strain>
    </source>
</reference>
<keyword evidence="3" id="KW-0804">Transcription</keyword>
<dbReference type="AlphaFoldDB" id="A0A4S4FJ36"/>
<accession>A0A4S4FJ36</accession>
<organism evidence="5 6">
    <name type="scientific">Orlajensenia flava</name>
    <dbReference type="NCBI Taxonomy" id="2565934"/>
    <lineage>
        <taxon>Bacteria</taxon>
        <taxon>Bacillati</taxon>
        <taxon>Actinomycetota</taxon>
        <taxon>Actinomycetes</taxon>
        <taxon>Micrococcales</taxon>
        <taxon>Microbacteriaceae</taxon>
        <taxon>Orlajensenia</taxon>
    </lineage>
</organism>
<dbReference type="InterPro" id="IPR010982">
    <property type="entry name" value="Lambda_DNA-bd_dom_sf"/>
</dbReference>
<proteinExistence type="predicted"/>
<evidence type="ECO:0000259" key="4">
    <source>
        <dbReference type="PROSITE" id="PS50932"/>
    </source>
</evidence>
<dbReference type="Proteomes" id="UP000307380">
    <property type="component" value="Unassembled WGS sequence"/>
</dbReference>
<sequence>MARVTSTDVARRAGVSRTTVSFVLNEPEGHRIPEMTRQRVLQAAADLGYRPNLAAQTLAAGRSGFVMLVIADVRLGELTIAMSSFLTSELARHGLTLVVHFDAPGSRPLLDVVADLRPRAVISMFEPTIELVTDLKDVGVTSYSVFSRTGTLGALHLLTGEMQVAHLVSQGHKVIGFAEPAEPGYEGLSSQRFLGVADACARRGLPKPCAVRFDIQATVASEGVQQLMDAGATAVCAYNDDVALVVLAGIRGAGLECPADLAVIGVDNIVAGYSSEPSLSTVELRPEEVARLEVAAVLERLGFVDDENGEAEVAAALGLIVRAST</sequence>
<dbReference type="PANTHER" id="PTHR30146:SF153">
    <property type="entry name" value="LACTOSE OPERON REPRESSOR"/>
    <property type="match status" value="1"/>
</dbReference>
<dbReference type="InterPro" id="IPR028082">
    <property type="entry name" value="Peripla_BP_I"/>
</dbReference>
<dbReference type="InterPro" id="IPR046335">
    <property type="entry name" value="LacI/GalR-like_sensor"/>
</dbReference>
<dbReference type="SUPFAM" id="SSF47413">
    <property type="entry name" value="lambda repressor-like DNA-binding domains"/>
    <property type="match status" value="1"/>
</dbReference>
<dbReference type="GO" id="GO:0000976">
    <property type="term" value="F:transcription cis-regulatory region binding"/>
    <property type="evidence" value="ECO:0007669"/>
    <property type="project" value="TreeGrafter"/>
</dbReference>